<accession>A0ABV1M5A7</accession>
<feature type="domain" description="Carboxymuconolactone decarboxylase-like" evidence="1">
    <location>
        <begin position="23"/>
        <end position="95"/>
    </location>
</feature>
<comment type="caution">
    <text evidence="2">The sequence shown here is derived from an EMBL/GenBank/DDBJ whole genome shotgun (WGS) entry which is preliminary data.</text>
</comment>
<dbReference type="EMBL" id="JBEFLD010000006">
    <property type="protein sequence ID" value="MEQ6291373.1"/>
    <property type="molecule type" value="Genomic_DNA"/>
</dbReference>
<evidence type="ECO:0000313" key="2">
    <source>
        <dbReference type="EMBL" id="MEQ6291373.1"/>
    </source>
</evidence>
<gene>
    <name evidence="2" type="ORF">ABNW52_12195</name>
</gene>
<dbReference type="NCBIfam" id="TIGR00778">
    <property type="entry name" value="ahpD_dom"/>
    <property type="match status" value="1"/>
</dbReference>
<dbReference type="InterPro" id="IPR029032">
    <property type="entry name" value="AhpD-like"/>
</dbReference>
<dbReference type="InterPro" id="IPR003779">
    <property type="entry name" value="CMD-like"/>
</dbReference>
<evidence type="ECO:0000313" key="3">
    <source>
        <dbReference type="Proteomes" id="UP001433638"/>
    </source>
</evidence>
<dbReference type="InterPro" id="IPR004675">
    <property type="entry name" value="AhpD_core"/>
</dbReference>
<keyword evidence="3" id="KW-1185">Reference proteome</keyword>
<dbReference type="RefSeq" id="WP_349588143.1">
    <property type="nucleotide sequence ID" value="NZ_JBEFLD010000006.1"/>
</dbReference>
<name>A0ABV1M5A7_9NEIS</name>
<proteinExistence type="predicted"/>
<dbReference type="PANTHER" id="PTHR34846">
    <property type="entry name" value="4-CARBOXYMUCONOLACTONE DECARBOXYLASE FAMILY PROTEIN (AFU_ORTHOLOGUE AFUA_6G11590)"/>
    <property type="match status" value="1"/>
</dbReference>
<dbReference type="SUPFAM" id="SSF69118">
    <property type="entry name" value="AhpD-like"/>
    <property type="match status" value="1"/>
</dbReference>
<evidence type="ECO:0000259" key="1">
    <source>
        <dbReference type="Pfam" id="PF02627"/>
    </source>
</evidence>
<dbReference type="Gene3D" id="1.20.1290.10">
    <property type="entry name" value="AhpD-like"/>
    <property type="match status" value="1"/>
</dbReference>
<sequence>MSTLRLPYYQLSANALSGLRQCKQALEDSPLGLPLIELVYLRISQINGCSYCLGLHADALRARGEPQQRLDALAGWHASALFSPRERAALQWAEALTALPDNHAADADYQPLAAHFSAQEVSDLTFAIALMNAFNRLAVGMRQ</sequence>
<dbReference type="Proteomes" id="UP001433638">
    <property type="component" value="Unassembled WGS sequence"/>
</dbReference>
<dbReference type="Pfam" id="PF02627">
    <property type="entry name" value="CMD"/>
    <property type="match status" value="1"/>
</dbReference>
<reference evidence="2" key="1">
    <citation type="submission" date="2024-06" db="EMBL/GenBank/DDBJ databases">
        <title>Genome sequence of Vogesella sp. MAHUQ-64.</title>
        <authorList>
            <person name="Huq M.A."/>
        </authorList>
    </citation>
    <scope>NUCLEOTIDE SEQUENCE</scope>
    <source>
        <strain evidence="2">MAHUQ-64</strain>
    </source>
</reference>
<protein>
    <submittedName>
        <fullName evidence="2">Carboxymuconolactone decarboxylase family protein</fullName>
    </submittedName>
</protein>
<organism evidence="2 3">
    <name type="scientific">Vogesella oryzagri</name>
    <dbReference type="NCBI Taxonomy" id="3160864"/>
    <lineage>
        <taxon>Bacteria</taxon>
        <taxon>Pseudomonadati</taxon>
        <taxon>Pseudomonadota</taxon>
        <taxon>Betaproteobacteria</taxon>
        <taxon>Neisseriales</taxon>
        <taxon>Chromobacteriaceae</taxon>
        <taxon>Vogesella</taxon>
    </lineage>
</organism>
<dbReference type="PANTHER" id="PTHR34846:SF10">
    <property type="entry name" value="CYTOPLASMIC PROTEIN"/>
    <property type="match status" value="1"/>
</dbReference>